<dbReference type="EMBL" id="CAJPIZ010009975">
    <property type="protein sequence ID" value="CAG2112216.1"/>
    <property type="molecule type" value="Genomic_DNA"/>
</dbReference>
<dbReference type="Proteomes" id="UP000759131">
    <property type="component" value="Unassembled WGS sequence"/>
</dbReference>
<protein>
    <recommendedName>
        <fullName evidence="2">WH1 domain-containing protein</fullName>
    </recommendedName>
</protein>
<evidence type="ECO:0000313" key="4">
    <source>
        <dbReference type="Proteomes" id="UP000759131"/>
    </source>
</evidence>
<dbReference type="InterPro" id="IPR000697">
    <property type="entry name" value="WH1/EVH1_dom"/>
</dbReference>
<reference evidence="3" key="1">
    <citation type="submission" date="2020-11" db="EMBL/GenBank/DDBJ databases">
        <authorList>
            <person name="Tran Van P."/>
        </authorList>
    </citation>
    <scope>NUCLEOTIDE SEQUENCE</scope>
</reference>
<evidence type="ECO:0000256" key="1">
    <source>
        <dbReference type="SAM" id="MobiDB-lite"/>
    </source>
</evidence>
<name>A0A7R9KYX9_9ACAR</name>
<evidence type="ECO:0000259" key="2">
    <source>
        <dbReference type="PROSITE" id="PS50229"/>
    </source>
</evidence>
<dbReference type="AlphaFoldDB" id="A0A7R9KYX9"/>
<feature type="compositionally biased region" description="Basic and acidic residues" evidence="1">
    <location>
        <begin position="436"/>
        <end position="451"/>
    </location>
</feature>
<feature type="region of interest" description="Disordered" evidence="1">
    <location>
        <begin position="422"/>
        <end position="461"/>
    </location>
</feature>
<organism evidence="3">
    <name type="scientific">Medioppia subpectinata</name>
    <dbReference type="NCBI Taxonomy" id="1979941"/>
    <lineage>
        <taxon>Eukaryota</taxon>
        <taxon>Metazoa</taxon>
        <taxon>Ecdysozoa</taxon>
        <taxon>Arthropoda</taxon>
        <taxon>Chelicerata</taxon>
        <taxon>Arachnida</taxon>
        <taxon>Acari</taxon>
        <taxon>Acariformes</taxon>
        <taxon>Sarcoptiformes</taxon>
        <taxon>Oribatida</taxon>
        <taxon>Brachypylina</taxon>
        <taxon>Oppioidea</taxon>
        <taxon>Oppiidae</taxon>
        <taxon>Medioppia</taxon>
    </lineage>
</organism>
<feature type="region of interest" description="Disordered" evidence="1">
    <location>
        <begin position="617"/>
        <end position="646"/>
    </location>
</feature>
<proteinExistence type="predicted"/>
<evidence type="ECO:0000313" key="3">
    <source>
        <dbReference type="EMBL" id="CAD7631786.1"/>
    </source>
</evidence>
<feature type="region of interest" description="Disordered" evidence="1">
    <location>
        <begin position="132"/>
        <end position="161"/>
    </location>
</feature>
<keyword evidence="4" id="KW-1185">Reference proteome</keyword>
<feature type="non-terminal residue" evidence="3">
    <location>
        <position position="1"/>
    </location>
</feature>
<dbReference type="Gene3D" id="2.30.29.30">
    <property type="entry name" value="Pleckstrin-homology domain (PH domain)/Phosphotyrosine-binding domain (PTB)"/>
    <property type="match status" value="1"/>
</dbReference>
<sequence>MLTDETNRKMAVLLAGQGLTARLTSLVQLWTKKSAANRWSIVYKKIVCFITDDNRDHRRCLIRVYDNYLRYVHWELDLGEEFVFESTKGPMFHVLRTPDGHCCGLKFADRLESNGFKILVLEQILKRSAQLSQCRPSSMAPPTPPKPVQNRTRRSNNRPSDQILVATNAIPTEDQLDCLVKDCKQQLNGGSTGSSKIPLKTELKTTLYTATEISMAQQSVVNDSESLAVDLNLQKHKPLMTFCVQTHPLLAIQDVADPGVRDTMIDTVDTGVTDPVVNIADPVVDTVDPEVMNPMVNIVNNREDQPKDDDLDISVDSLDKSVDTGVTDDIAEIVSQETDPLVLQMKPNDNTDKEVAEWLRDVVEIVANKVEMEIYDGQVVAEYDSVFSDTESEMKFIDDSGSDAEELVIDCTNAKSVNNELNTGRVVDSGGPDTSHLPDTRGADHNEDKPEITTNSGDKLVDDKHEINSNANLAPTLTPKFDRKLYQKYNQEMDQKLNKSMAKKLNPELDQKMDDKLNPKSIKNGGKKFDLDLNQMDLDLSRLQEYGNKLAVPKRAPVVEPDITLVADPPAVDRPVMDTDCGHRSSWRRPLTKLFNKKSAGKAGAGRQRAVNLNLSMQTNNSDPKAVKEQQDTFCKFTPKQNKKRR</sequence>
<dbReference type="EMBL" id="OC864550">
    <property type="protein sequence ID" value="CAD7631786.1"/>
    <property type="molecule type" value="Genomic_DNA"/>
</dbReference>
<dbReference type="PROSITE" id="PS50229">
    <property type="entry name" value="WH1"/>
    <property type="match status" value="1"/>
</dbReference>
<gene>
    <name evidence="3" type="ORF">OSB1V03_LOCUS12195</name>
</gene>
<feature type="domain" description="WH1" evidence="2">
    <location>
        <begin position="1"/>
        <end position="127"/>
    </location>
</feature>
<accession>A0A7R9KYX9</accession>
<dbReference type="InterPro" id="IPR011993">
    <property type="entry name" value="PH-like_dom_sf"/>
</dbReference>